<reference evidence="2" key="1">
    <citation type="submission" date="2016-07" db="EMBL/GenBank/DDBJ databases">
        <authorList>
            <person name="Florea S."/>
            <person name="Webb J.S."/>
            <person name="Jaromczyk J."/>
            <person name="Schardl C.L."/>
        </authorList>
    </citation>
    <scope>NUCLEOTIDE SEQUENCE [LARGE SCALE GENOMIC DNA]</scope>
    <source>
        <strain evidence="2">KCTC 42131</strain>
    </source>
</reference>
<dbReference type="EMBL" id="MASR01000001">
    <property type="protein sequence ID" value="OFE13699.1"/>
    <property type="molecule type" value="Genomic_DNA"/>
</dbReference>
<dbReference type="InterPro" id="IPR003749">
    <property type="entry name" value="ThiS/MoaD-like"/>
</dbReference>
<keyword evidence="2" id="KW-1185">Reference proteome</keyword>
<evidence type="ECO:0008006" key="3">
    <source>
        <dbReference type="Google" id="ProtNLM"/>
    </source>
</evidence>
<name>A0A1E8CMN0_9GAMM</name>
<gene>
    <name evidence="1" type="ORF">PHACT_11605</name>
</gene>
<proteinExistence type="predicted"/>
<dbReference type="Gene3D" id="3.10.20.30">
    <property type="match status" value="1"/>
</dbReference>
<dbReference type="AlphaFoldDB" id="A0A1E8CMN0"/>
<organism evidence="1 2">
    <name type="scientific">Pseudohongiella acticola</name>
    <dbReference type="NCBI Taxonomy" id="1524254"/>
    <lineage>
        <taxon>Bacteria</taxon>
        <taxon>Pseudomonadati</taxon>
        <taxon>Pseudomonadota</taxon>
        <taxon>Gammaproteobacteria</taxon>
        <taxon>Pseudomonadales</taxon>
        <taxon>Pseudohongiellaceae</taxon>
        <taxon>Pseudohongiella</taxon>
    </lineage>
</organism>
<dbReference type="Proteomes" id="UP000175669">
    <property type="component" value="Unassembled WGS sequence"/>
</dbReference>
<dbReference type="STRING" id="1524254.PHACT_11605"/>
<evidence type="ECO:0000313" key="1">
    <source>
        <dbReference type="EMBL" id="OFE13699.1"/>
    </source>
</evidence>
<protein>
    <recommendedName>
        <fullName evidence="3">Molybdopterin synthase sulfur carrier subunit</fullName>
    </recommendedName>
</protein>
<evidence type="ECO:0000313" key="2">
    <source>
        <dbReference type="Proteomes" id="UP000175669"/>
    </source>
</evidence>
<accession>A0A1E8CMN0</accession>
<dbReference type="InterPro" id="IPR012675">
    <property type="entry name" value="Beta-grasp_dom_sf"/>
</dbReference>
<comment type="caution">
    <text evidence="1">The sequence shown here is derived from an EMBL/GenBank/DDBJ whole genome shotgun (WGS) entry which is preliminary data.</text>
</comment>
<dbReference type="OrthoDB" id="7068702at2"/>
<dbReference type="Pfam" id="PF02597">
    <property type="entry name" value="ThiS"/>
    <property type="match status" value="1"/>
</dbReference>
<sequence>MARVIMNSFLRDALGDAGSTLDPAGNLEIPVTSMRGLFTALDAEYPGCRNALSSAAVAIDGDIYTDALIEPLNETSEVVFIPAIEGG</sequence>
<dbReference type="SUPFAM" id="SSF54285">
    <property type="entry name" value="MoaD/ThiS"/>
    <property type="match status" value="1"/>
</dbReference>
<dbReference type="RefSeq" id="WP_070117916.1">
    <property type="nucleotide sequence ID" value="NZ_CAXATG010000003.1"/>
</dbReference>
<dbReference type="InterPro" id="IPR016155">
    <property type="entry name" value="Mopterin_synth/thiamin_S_b"/>
</dbReference>